<name>A0A9P0PTK4_ACAOB</name>
<organism evidence="1 2">
    <name type="scientific">Acanthoscelides obtectus</name>
    <name type="common">Bean weevil</name>
    <name type="synonym">Bruchus obtectus</name>
    <dbReference type="NCBI Taxonomy" id="200917"/>
    <lineage>
        <taxon>Eukaryota</taxon>
        <taxon>Metazoa</taxon>
        <taxon>Ecdysozoa</taxon>
        <taxon>Arthropoda</taxon>
        <taxon>Hexapoda</taxon>
        <taxon>Insecta</taxon>
        <taxon>Pterygota</taxon>
        <taxon>Neoptera</taxon>
        <taxon>Endopterygota</taxon>
        <taxon>Coleoptera</taxon>
        <taxon>Polyphaga</taxon>
        <taxon>Cucujiformia</taxon>
        <taxon>Chrysomeloidea</taxon>
        <taxon>Chrysomelidae</taxon>
        <taxon>Bruchinae</taxon>
        <taxon>Bruchini</taxon>
        <taxon>Acanthoscelides</taxon>
    </lineage>
</organism>
<evidence type="ECO:0000313" key="2">
    <source>
        <dbReference type="Proteomes" id="UP001152888"/>
    </source>
</evidence>
<comment type="caution">
    <text evidence="1">The sequence shown here is derived from an EMBL/GenBank/DDBJ whole genome shotgun (WGS) entry which is preliminary data.</text>
</comment>
<keyword evidence="2" id="KW-1185">Reference proteome</keyword>
<evidence type="ECO:0000313" key="1">
    <source>
        <dbReference type="EMBL" id="CAH1996587.1"/>
    </source>
</evidence>
<proteinExistence type="predicted"/>
<protein>
    <submittedName>
        <fullName evidence="1">Uncharacterized protein</fullName>
    </submittedName>
</protein>
<dbReference type="EMBL" id="CAKOFQ010007262">
    <property type="protein sequence ID" value="CAH1996587.1"/>
    <property type="molecule type" value="Genomic_DNA"/>
</dbReference>
<dbReference type="Proteomes" id="UP001152888">
    <property type="component" value="Unassembled WGS sequence"/>
</dbReference>
<dbReference type="AlphaFoldDB" id="A0A9P0PTK4"/>
<gene>
    <name evidence="1" type="ORF">ACAOBT_LOCUS23283</name>
</gene>
<sequence length="50" mass="5591">MSPTKRHARCAFHTLSKFGLQYVTMTKFLLCHQPCELSPVAVSNGCLCAY</sequence>
<reference evidence="1" key="1">
    <citation type="submission" date="2022-03" db="EMBL/GenBank/DDBJ databases">
        <authorList>
            <person name="Sayadi A."/>
        </authorList>
    </citation>
    <scope>NUCLEOTIDE SEQUENCE</scope>
</reference>
<accession>A0A9P0PTK4</accession>